<proteinExistence type="predicted"/>
<dbReference type="RefSeq" id="WP_132015255.1">
    <property type="nucleotide sequence ID" value="NZ_SLUN01000020.1"/>
</dbReference>
<dbReference type="AlphaFoldDB" id="A0A4R1RCZ4"/>
<evidence type="ECO:0000313" key="3">
    <source>
        <dbReference type="Proteomes" id="UP000295008"/>
    </source>
</evidence>
<comment type="caution">
    <text evidence="2">The sequence shown here is derived from an EMBL/GenBank/DDBJ whole genome shotgun (WGS) entry which is preliminary data.</text>
</comment>
<feature type="transmembrane region" description="Helical" evidence="1">
    <location>
        <begin position="86"/>
        <end position="107"/>
    </location>
</feature>
<keyword evidence="3" id="KW-1185">Reference proteome</keyword>
<feature type="transmembrane region" description="Helical" evidence="1">
    <location>
        <begin position="55"/>
        <end position="74"/>
    </location>
</feature>
<accession>A0A4R1RCZ4</accession>
<gene>
    <name evidence="2" type="ORF">EDC14_102015</name>
</gene>
<dbReference type="Proteomes" id="UP000295008">
    <property type="component" value="Unassembled WGS sequence"/>
</dbReference>
<feature type="transmembrane region" description="Helical" evidence="1">
    <location>
        <begin position="30"/>
        <end position="49"/>
    </location>
</feature>
<sequence length="235" mass="26870">MSIQKNSLSLPAHSLPSQVSLRLHRILRPFLSIGLIAAYPLSKILPLSWGWENGPFEQVQAVILIAGAILAYYLSRQFKDDFLRRFWLWTIPIWLVMAGRELNWGAAFYPPVKLSEGEPVLLSRSDLWYGAMVYPLLGVVLLAWLIAVVKYRLYRMPLQLVLDHCFPIFESALTFLAALLSDAAEHQRFFFGLLGQHHQVLEELAEFLFYLGLIATSLAIFRLHKKKGFMKSPSL</sequence>
<organism evidence="2 3">
    <name type="scientific">Hydrogenispora ethanolica</name>
    <dbReference type="NCBI Taxonomy" id="1082276"/>
    <lineage>
        <taxon>Bacteria</taxon>
        <taxon>Bacillati</taxon>
        <taxon>Bacillota</taxon>
        <taxon>Hydrogenispora</taxon>
    </lineage>
</organism>
<name>A0A4R1RCZ4_HYDET</name>
<keyword evidence="1" id="KW-1133">Transmembrane helix</keyword>
<feature type="transmembrane region" description="Helical" evidence="1">
    <location>
        <begin position="127"/>
        <end position="149"/>
    </location>
</feature>
<feature type="transmembrane region" description="Helical" evidence="1">
    <location>
        <begin position="204"/>
        <end position="223"/>
    </location>
</feature>
<reference evidence="2 3" key="1">
    <citation type="submission" date="2019-03" db="EMBL/GenBank/DDBJ databases">
        <title>Genomic Encyclopedia of Type Strains, Phase IV (KMG-IV): sequencing the most valuable type-strain genomes for metagenomic binning, comparative biology and taxonomic classification.</title>
        <authorList>
            <person name="Goeker M."/>
        </authorList>
    </citation>
    <scope>NUCLEOTIDE SEQUENCE [LARGE SCALE GENOMIC DNA]</scope>
    <source>
        <strain evidence="2 3">LX-B</strain>
    </source>
</reference>
<dbReference type="OrthoDB" id="1679451at2"/>
<protein>
    <submittedName>
        <fullName evidence="2">Uncharacterized protein</fullName>
    </submittedName>
</protein>
<evidence type="ECO:0000313" key="2">
    <source>
        <dbReference type="EMBL" id="TCL63731.1"/>
    </source>
</evidence>
<evidence type="ECO:0000256" key="1">
    <source>
        <dbReference type="SAM" id="Phobius"/>
    </source>
</evidence>
<keyword evidence="1" id="KW-0812">Transmembrane</keyword>
<dbReference type="EMBL" id="SLUN01000020">
    <property type="protein sequence ID" value="TCL63731.1"/>
    <property type="molecule type" value="Genomic_DNA"/>
</dbReference>
<feature type="transmembrane region" description="Helical" evidence="1">
    <location>
        <begin position="161"/>
        <end position="184"/>
    </location>
</feature>
<keyword evidence="1" id="KW-0472">Membrane</keyword>